<dbReference type="Pfam" id="PF00001">
    <property type="entry name" value="7tm_1"/>
    <property type="match status" value="1"/>
</dbReference>
<protein>
    <recommendedName>
        <fullName evidence="9">G-protein coupled receptors family 1 profile domain-containing protein</fullName>
    </recommendedName>
</protein>
<evidence type="ECO:0000256" key="8">
    <source>
        <dbReference type="SAM" id="Phobius"/>
    </source>
</evidence>
<feature type="transmembrane region" description="Helical" evidence="8">
    <location>
        <begin position="23"/>
        <end position="44"/>
    </location>
</feature>
<evidence type="ECO:0000313" key="10">
    <source>
        <dbReference type="EMBL" id="CAH3016274.1"/>
    </source>
</evidence>
<evidence type="ECO:0000256" key="1">
    <source>
        <dbReference type="ARBA" id="ARBA00004141"/>
    </source>
</evidence>
<dbReference type="PROSITE" id="PS50262">
    <property type="entry name" value="G_PROTEIN_RECEP_F1_2"/>
    <property type="match status" value="1"/>
</dbReference>
<dbReference type="InterPro" id="IPR000276">
    <property type="entry name" value="GPCR_Rhodpsn"/>
</dbReference>
<evidence type="ECO:0000256" key="5">
    <source>
        <dbReference type="ARBA" id="ARBA00023136"/>
    </source>
</evidence>
<evidence type="ECO:0000313" key="11">
    <source>
        <dbReference type="Proteomes" id="UP001159427"/>
    </source>
</evidence>
<evidence type="ECO:0000256" key="3">
    <source>
        <dbReference type="ARBA" id="ARBA00022989"/>
    </source>
</evidence>
<feature type="transmembrane region" description="Helical" evidence="8">
    <location>
        <begin position="241"/>
        <end position="259"/>
    </location>
</feature>
<keyword evidence="2 8" id="KW-0812">Transmembrane</keyword>
<keyword evidence="7" id="KW-0807">Transducer</keyword>
<comment type="subcellular location">
    <subcellularLocation>
        <location evidence="1">Membrane</location>
        <topology evidence="1">Multi-pass membrane protein</topology>
    </subcellularLocation>
</comment>
<keyword evidence="11" id="KW-1185">Reference proteome</keyword>
<evidence type="ECO:0000256" key="6">
    <source>
        <dbReference type="ARBA" id="ARBA00023170"/>
    </source>
</evidence>
<keyword evidence="3 8" id="KW-1133">Transmembrane helix</keyword>
<dbReference type="InterPro" id="IPR017452">
    <property type="entry name" value="GPCR_Rhodpsn_7TM"/>
</dbReference>
<dbReference type="Gene3D" id="1.20.1070.10">
    <property type="entry name" value="Rhodopsin 7-helix transmembrane proteins"/>
    <property type="match status" value="1"/>
</dbReference>
<keyword evidence="5 8" id="KW-0472">Membrane</keyword>
<proteinExistence type="predicted"/>
<dbReference type="SUPFAM" id="SSF81321">
    <property type="entry name" value="Family A G protein-coupled receptor-like"/>
    <property type="match status" value="1"/>
</dbReference>
<feature type="transmembrane region" description="Helical" evidence="8">
    <location>
        <begin position="136"/>
        <end position="157"/>
    </location>
</feature>
<dbReference type="Proteomes" id="UP001159427">
    <property type="component" value="Unassembled WGS sequence"/>
</dbReference>
<evidence type="ECO:0000256" key="7">
    <source>
        <dbReference type="ARBA" id="ARBA00023224"/>
    </source>
</evidence>
<sequence>MAEEGDYNALADRAISTVVFEGVIFSLMFLTALAGNILVCLAFINNSTLRRSLNNYFIVSLAVSDILMAVLVEPLTFSALVTGKWPFSDAACQYHGVAIFILGVVSLQTFMLISVNRYVKMVKSNILYKKVFKKNTVLLMIIFSWIIASISLPIFLLTGNRFAFNSNRSICYPVSSLTGRVFLHCTYALFIVIPHCIMFFCYFKVFRKIHDHNAQIANSVASGNSEIASQSYAREVRVTRMLFVTMVAFHLCWIPLYALELAVLIRNDLDAPRAVYITTTFTVSASSSINLIIYAVMTKDFRDTFKRILFCSY</sequence>
<feature type="transmembrane region" description="Helical" evidence="8">
    <location>
        <begin position="97"/>
        <end position="115"/>
    </location>
</feature>
<dbReference type="CDD" id="cd00637">
    <property type="entry name" value="7tm_classA_rhodopsin-like"/>
    <property type="match status" value="1"/>
</dbReference>
<organism evidence="10 11">
    <name type="scientific">Porites evermanni</name>
    <dbReference type="NCBI Taxonomy" id="104178"/>
    <lineage>
        <taxon>Eukaryota</taxon>
        <taxon>Metazoa</taxon>
        <taxon>Cnidaria</taxon>
        <taxon>Anthozoa</taxon>
        <taxon>Hexacorallia</taxon>
        <taxon>Scleractinia</taxon>
        <taxon>Fungiina</taxon>
        <taxon>Poritidae</taxon>
        <taxon>Porites</taxon>
    </lineage>
</organism>
<comment type="caution">
    <text evidence="10">The sequence shown here is derived from an EMBL/GenBank/DDBJ whole genome shotgun (WGS) entry which is preliminary data.</text>
</comment>
<reference evidence="10 11" key="1">
    <citation type="submission" date="2022-05" db="EMBL/GenBank/DDBJ databases">
        <authorList>
            <consortium name="Genoscope - CEA"/>
            <person name="William W."/>
        </authorList>
    </citation>
    <scope>NUCLEOTIDE SEQUENCE [LARGE SCALE GENOMIC DNA]</scope>
</reference>
<dbReference type="InterPro" id="IPR050125">
    <property type="entry name" value="GPCR_opsins"/>
</dbReference>
<evidence type="ECO:0000259" key="9">
    <source>
        <dbReference type="PROSITE" id="PS50262"/>
    </source>
</evidence>
<feature type="transmembrane region" description="Helical" evidence="8">
    <location>
        <begin position="274"/>
        <end position="297"/>
    </location>
</feature>
<name>A0ABN8LK42_9CNID</name>
<keyword evidence="6" id="KW-0675">Receptor</keyword>
<accession>A0ABN8LK42</accession>
<keyword evidence="4" id="KW-0297">G-protein coupled receptor</keyword>
<dbReference type="EMBL" id="CALNXI010000038">
    <property type="protein sequence ID" value="CAH3016274.1"/>
    <property type="molecule type" value="Genomic_DNA"/>
</dbReference>
<dbReference type="PANTHER" id="PTHR24240">
    <property type="entry name" value="OPSIN"/>
    <property type="match status" value="1"/>
</dbReference>
<feature type="domain" description="G-protein coupled receptors family 1 profile" evidence="9">
    <location>
        <begin position="35"/>
        <end position="294"/>
    </location>
</feature>
<evidence type="ECO:0000256" key="4">
    <source>
        <dbReference type="ARBA" id="ARBA00023040"/>
    </source>
</evidence>
<evidence type="ECO:0000256" key="2">
    <source>
        <dbReference type="ARBA" id="ARBA00022692"/>
    </source>
</evidence>
<feature type="transmembrane region" description="Helical" evidence="8">
    <location>
        <begin position="56"/>
        <end position="77"/>
    </location>
</feature>
<feature type="transmembrane region" description="Helical" evidence="8">
    <location>
        <begin position="181"/>
        <end position="203"/>
    </location>
</feature>
<dbReference type="PRINTS" id="PR00237">
    <property type="entry name" value="GPCRRHODOPSN"/>
</dbReference>
<gene>
    <name evidence="10" type="ORF">PEVE_00027576</name>
</gene>